<protein>
    <recommendedName>
        <fullName evidence="3">Glycoside hydrolase family 42 N-terminal domain-containing protein</fullName>
    </recommendedName>
</protein>
<name>A0ABR7KRR4_9SPHI</name>
<dbReference type="Proteomes" id="UP000652755">
    <property type="component" value="Unassembled WGS sequence"/>
</dbReference>
<dbReference type="PANTHER" id="PTHR12631:SF10">
    <property type="entry name" value="BETA-XYLOSIDASE-LIKE PROTEIN-RELATED"/>
    <property type="match status" value="1"/>
</dbReference>
<evidence type="ECO:0008006" key="3">
    <source>
        <dbReference type="Google" id="ProtNLM"/>
    </source>
</evidence>
<dbReference type="InterPro" id="IPR017853">
    <property type="entry name" value="GH"/>
</dbReference>
<dbReference type="EMBL" id="JACRYL010000008">
    <property type="protein sequence ID" value="MBC6110787.1"/>
    <property type="molecule type" value="Genomic_DNA"/>
</dbReference>
<dbReference type="InterPro" id="IPR051923">
    <property type="entry name" value="Glycosyl_Hydrolase_39"/>
</dbReference>
<keyword evidence="2" id="KW-1185">Reference proteome</keyword>
<gene>
    <name evidence="1" type="ORF">H7U22_10155</name>
</gene>
<accession>A0ABR7KRR4</accession>
<dbReference type="PROSITE" id="PS51257">
    <property type="entry name" value="PROKAR_LIPOPROTEIN"/>
    <property type="match status" value="1"/>
</dbReference>
<dbReference type="SUPFAM" id="SSF51445">
    <property type="entry name" value="(Trans)glycosidases"/>
    <property type="match status" value="1"/>
</dbReference>
<organism evidence="1 2">
    <name type="scientific">Pedobacter fastidiosus</name>
    <dbReference type="NCBI Taxonomy" id="2765361"/>
    <lineage>
        <taxon>Bacteria</taxon>
        <taxon>Pseudomonadati</taxon>
        <taxon>Bacteroidota</taxon>
        <taxon>Sphingobacteriia</taxon>
        <taxon>Sphingobacteriales</taxon>
        <taxon>Sphingobacteriaceae</taxon>
        <taxon>Pedobacter</taxon>
    </lineage>
</organism>
<proteinExistence type="predicted"/>
<reference evidence="1 2" key="1">
    <citation type="submission" date="2020-08" db="EMBL/GenBank/DDBJ databases">
        <authorList>
            <person name="Sun Q."/>
            <person name="Inoue M."/>
        </authorList>
    </citation>
    <scope>NUCLEOTIDE SEQUENCE [LARGE SCALE GENOMIC DNA]</scope>
    <source>
        <strain evidence="1 2">CCM 8938</strain>
    </source>
</reference>
<sequence>MKYFAIPLLFFFIFTACRKKNNDSSTDNSSNSTTVTPTGNGIVSSSTPFKDFIAVNAFEWDVTQESNHEVIDEAKINLLKSFSGIRHYLDWMRIEPAQGKYTFSPGHNGGWDYDLIYQKLKDVNIDVLLDMKNCPDWLANTYPVGERDGDNVPAPYGLDRSDPASYIIQAKAGFQVAARYGTNKSIDPTLVTVDASLRWTGDRANTVKIGLGLIKYIECDNERDKWWKGKKAEQTPEEYAANMSAFYDGNKGKLGKNVGVKTADPNMVVVMGGLATADPNFVVKMIDWCKKNRGTKADGTVDLCFDVINYHLYPNNAFTNGGNATVGVSPELSNIGSVADKFIAMAKDNANNVPVWITETGYDVGTQTPQRAIAIGTKTSSITQADWNLRTSLLYARKGLKRCMFYMLDDVDINSTIQYSSSGFVNSAGRRPSADYMLQTKNLLGNYFYNSTLSADPIVDLYKLDKKEMYVLTIPDQKGRTGTYELNLGDSKQAIIHTLQPGKDVTLDKTVNTVNGKLTVEVSETPVFVEKL</sequence>
<comment type="caution">
    <text evidence="1">The sequence shown here is derived from an EMBL/GenBank/DDBJ whole genome shotgun (WGS) entry which is preliminary data.</text>
</comment>
<evidence type="ECO:0000313" key="1">
    <source>
        <dbReference type="EMBL" id="MBC6110787.1"/>
    </source>
</evidence>
<dbReference type="PANTHER" id="PTHR12631">
    <property type="entry name" value="ALPHA-L-IDURONIDASE"/>
    <property type="match status" value="1"/>
</dbReference>
<dbReference type="RefSeq" id="WP_187071259.1">
    <property type="nucleotide sequence ID" value="NZ_JACRYL010000008.1"/>
</dbReference>
<dbReference type="Gene3D" id="3.20.20.80">
    <property type="entry name" value="Glycosidases"/>
    <property type="match status" value="1"/>
</dbReference>
<evidence type="ECO:0000313" key="2">
    <source>
        <dbReference type="Proteomes" id="UP000652755"/>
    </source>
</evidence>